<gene>
    <name evidence="2" type="ORF">SAMN02745149_00005</name>
</gene>
<keyword evidence="1" id="KW-0812">Transmembrane</keyword>
<organism evidence="2 3">
    <name type="scientific">Treponema porcinum</name>
    <dbReference type="NCBI Taxonomy" id="261392"/>
    <lineage>
        <taxon>Bacteria</taxon>
        <taxon>Pseudomonadati</taxon>
        <taxon>Spirochaetota</taxon>
        <taxon>Spirochaetia</taxon>
        <taxon>Spirochaetales</taxon>
        <taxon>Treponemataceae</taxon>
        <taxon>Treponema</taxon>
    </lineage>
</organism>
<feature type="transmembrane region" description="Helical" evidence="1">
    <location>
        <begin position="96"/>
        <end position="118"/>
    </location>
</feature>
<dbReference type="EMBL" id="FUWG01000002">
    <property type="protein sequence ID" value="SJZ29504.1"/>
    <property type="molecule type" value="Genomic_DNA"/>
</dbReference>
<keyword evidence="1" id="KW-1133">Transmembrane helix</keyword>
<sequence length="126" mass="14645">MKKKSLFIIIIDLIVLACFNAIFFINLKESIAQTWLAYSFTTFSFLMIIFTPIFIGKSKSPYLFTVVNTGLAFLYFLINIVVSVISLIYMKFSIKFLLSFYIILTAIYLVFFLLMLIIGKKQKDMK</sequence>
<feature type="transmembrane region" description="Helical" evidence="1">
    <location>
        <begin position="37"/>
        <end position="55"/>
    </location>
</feature>
<reference evidence="2 3" key="1">
    <citation type="submission" date="2017-02" db="EMBL/GenBank/DDBJ databases">
        <authorList>
            <person name="Peterson S.W."/>
        </authorList>
    </citation>
    <scope>NUCLEOTIDE SEQUENCE [LARGE SCALE GENOMIC DNA]</scope>
    <source>
        <strain evidence="2 3">ATCC BAA-908</strain>
    </source>
</reference>
<dbReference type="RefSeq" id="WP_078931936.1">
    <property type="nucleotide sequence ID" value="NZ_FUWG01000002.1"/>
</dbReference>
<dbReference type="STRING" id="261392.SAMN02745149_00005"/>
<keyword evidence="3" id="KW-1185">Reference proteome</keyword>
<feature type="transmembrane region" description="Helical" evidence="1">
    <location>
        <begin position="62"/>
        <end position="90"/>
    </location>
</feature>
<evidence type="ECO:0000313" key="3">
    <source>
        <dbReference type="Proteomes" id="UP000190423"/>
    </source>
</evidence>
<evidence type="ECO:0000313" key="2">
    <source>
        <dbReference type="EMBL" id="SJZ29504.1"/>
    </source>
</evidence>
<evidence type="ECO:0000256" key="1">
    <source>
        <dbReference type="SAM" id="Phobius"/>
    </source>
</evidence>
<proteinExistence type="predicted"/>
<accession>A0A1T4JH68</accession>
<protein>
    <submittedName>
        <fullName evidence="2">Uncharacterized protein</fullName>
    </submittedName>
</protein>
<name>A0A1T4JH68_TREPO</name>
<feature type="transmembrane region" description="Helical" evidence="1">
    <location>
        <begin position="7"/>
        <end position="25"/>
    </location>
</feature>
<dbReference type="GeneID" id="78315329"/>
<dbReference type="Proteomes" id="UP000190423">
    <property type="component" value="Unassembled WGS sequence"/>
</dbReference>
<keyword evidence="1" id="KW-0472">Membrane</keyword>
<dbReference type="AlphaFoldDB" id="A0A1T4JH68"/>